<name>A0A814ZTB8_9BILA</name>
<dbReference type="InterPro" id="IPR029034">
    <property type="entry name" value="Cystine-knot_cytokine"/>
</dbReference>
<comment type="subcellular location">
    <subcellularLocation>
        <location evidence="1">Secreted</location>
    </subcellularLocation>
</comment>
<dbReference type="Proteomes" id="UP000681722">
    <property type="component" value="Unassembled WGS sequence"/>
</dbReference>
<dbReference type="InterPro" id="IPR001839">
    <property type="entry name" value="TGF-b_C"/>
</dbReference>
<dbReference type="GO" id="GO:0008083">
    <property type="term" value="F:growth factor activity"/>
    <property type="evidence" value="ECO:0007669"/>
    <property type="project" value="UniProtKB-KW"/>
</dbReference>
<keyword evidence="4 6" id="KW-0339">Growth factor</keyword>
<dbReference type="PROSITE" id="PS51362">
    <property type="entry name" value="TGF_BETA_2"/>
    <property type="match status" value="1"/>
</dbReference>
<dbReference type="Pfam" id="PF00019">
    <property type="entry name" value="TGF_beta"/>
    <property type="match status" value="1"/>
</dbReference>
<evidence type="ECO:0000313" key="8">
    <source>
        <dbReference type="EMBL" id="CAF0774674.1"/>
    </source>
</evidence>
<dbReference type="EMBL" id="CAJNOK010000774">
    <property type="protein sequence ID" value="CAF0774674.1"/>
    <property type="molecule type" value="Genomic_DNA"/>
</dbReference>
<proteinExistence type="inferred from homology"/>
<evidence type="ECO:0000256" key="5">
    <source>
        <dbReference type="ARBA" id="ARBA00023157"/>
    </source>
</evidence>
<evidence type="ECO:0000256" key="2">
    <source>
        <dbReference type="ARBA" id="ARBA00006656"/>
    </source>
</evidence>
<dbReference type="EMBL" id="CAJNOQ010010299">
    <property type="protein sequence ID" value="CAF1248122.1"/>
    <property type="molecule type" value="Genomic_DNA"/>
</dbReference>
<dbReference type="OrthoDB" id="5987191at2759"/>
<protein>
    <recommendedName>
        <fullName evidence="7">TGF-beta family profile domain-containing protein</fullName>
    </recommendedName>
</protein>
<dbReference type="EMBL" id="CAJOBC010013344">
    <property type="protein sequence ID" value="CAF4015471.1"/>
    <property type="molecule type" value="Genomic_DNA"/>
</dbReference>
<dbReference type="Gene3D" id="2.10.90.10">
    <property type="entry name" value="Cystine-knot cytokines"/>
    <property type="match status" value="1"/>
</dbReference>
<feature type="domain" description="TGF-beta family profile" evidence="7">
    <location>
        <begin position="39"/>
        <end position="123"/>
    </location>
</feature>
<keyword evidence="3" id="KW-0964">Secreted</keyword>
<dbReference type="InterPro" id="IPR017948">
    <property type="entry name" value="TGFb_CS"/>
</dbReference>
<gene>
    <name evidence="9" type="ORF">GPM918_LOCUS25994</name>
    <name evidence="8" type="ORF">OVA965_LOCUS3276</name>
    <name evidence="11" type="ORF">SRO942_LOCUS26069</name>
    <name evidence="10" type="ORF">TMI583_LOCUS3275</name>
</gene>
<dbReference type="GO" id="GO:0005615">
    <property type="term" value="C:extracellular space"/>
    <property type="evidence" value="ECO:0007669"/>
    <property type="project" value="TreeGrafter"/>
</dbReference>
<dbReference type="PROSITE" id="PS00250">
    <property type="entry name" value="TGF_BETA_1"/>
    <property type="match status" value="1"/>
</dbReference>
<dbReference type="PANTHER" id="PTHR11848">
    <property type="entry name" value="TGF-BETA FAMILY"/>
    <property type="match status" value="1"/>
</dbReference>
<accession>A0A814ZTB8</accession>
<dbReference type="GO" id="GO:0005125">
    <property type="term" value="F:cytokine activity"/>
    <property type="evidence" value="ECO:0007669"/>
    <property type="project" value="TreeGrafter"/>
</dbReference>
<dbReference type="InterPro" id="IPR015615">
    <property type="entry name" value="TGF-beta-rel"/>
</dbReference>
<keyword evidence="12" id="KW-1185">Reference proteome</keyword>
<keyword evidence="5" id="KW-1015">Disulfide bond</keyword>
<dbReference type="Proteomes" id="UP000677228">
    <property type="component" value="Unassembled WGS sequence"/>
</dbReference>
<evidence type="ECO:0000256" key="4">
    <source>
        <dbReference type="ARBA" id="ARBA00023030"/>
    </source>
</evidence>
<reference evidence="9" key="1">
    <citation type="submission" date="2021-02" db="EMBL/GenBank/DDBJ databases">
        <authorList>
            <person name="Nowell W R."/>
        </authorList>
    </citation>
    <scope>NUCLEOTIDE SEQUENCE</scope>
</reference>
<dbReference type="SUPFAM" id="SSF57501">
    <property type="entry name" value="Cystine-knot cytokines"/>
    <property type="match status" value="1"/>
</dbReference>
<sequence>MLKTRIVNNVRSKSFLHRRRVTPLSSISSSPGPATLDVLVDHQNASMFVPSLDACSVKLFVIDFVDLGFTSWIVEPRRYAANFCEGQCQSQFGLQLSYSSCSQYDRRQVSMSMKLVSFISVCV</sequence>
<organism evidence="9 12">
    <name type="scientific">Didymodactylos carnosus</name>
    <dbReference type="NCBI Taxonomy" id="1234261"/>
    <lineage>
        <taxon>Eukaryota</taxon>
        <taxon>Metazoa</taxon>
        <taxon>Spiralia</taxon>
        <taxon>Gnathifera</taxon>
        <taxon>Rotifera</taxon>
        <taxon>Eurotatoria</taxon>
        <taxon>Bdelloidea</taxon>
        <taxon>Philodinida</taxon>
        <taxon>Philodinidae</taxon>
        <taxon>Didymodactylos</taxon>
    </lineage>
</organism>
<dbReference type="EMBL" id="CAJOBA010000774">
    <property type="protein sequence ID" value="CAF3555817.1"/>
    <property type="molecule type" value="Genomic_DNA"/>
</dbReference>
<comment type="caution">
    <text evidence="9">The sequence shown here is derived from an EMBL/GenBank/DDBJ whole genome shotgun (WGS) entry which is preliminary data.</text>
</comment>
<evidence type="ECO:0000313" key="9">
    <source>
        <dbReference type="EMBL" id="CAF1248122.1"/>
    </source>
</evidence>
<evidence type="ECO:0000256" key="1">
    <source>
        <dbReference type="ARBA" id="ARBA00004613"/>
    </source>
</evidence>
<evidence type="ECO:0000313" key="12">
    <source>
        <dbReference type="Proteomes" id="UP000663829"/>
    </source>
</evidence>
<evidence type="ECO:0000256" key="6">
    <source>
        <dbReference type="RuleBase" id="RU000354"/>
    </source>
</evidence>
<evidence type="ECO:0000256" key="3">
    <source>
        <dbReference type="ARBA" id="ARBA00022525"/>
    </source>
</evidence>
<dbReference type="Proteomes" id="UP000682733">
    <property type="component" value="Unassembled WGS sequence"/>
</dbReference>
<dbReference type="AlphaFoldDB" id="A0A814ZTB8"/>
<evidence type="ECO:0000313" key="10">
    <source>
        <dbReference type="EMBL" id="CAF3555817.1"/>
    </source>
</evidence>
<evidence type="ECO:0000259" key="7">
    <source>
        <dbReference type="PROSITE" id="PS51362"/>
    </source>
</evidence>
<evidence type="ECO:0000313" key="11">
    <source>
        <dbReference type="EMBL" id="CAF4015471.1"/>
    </source>
</evidence>
<comment type="similarity">
    <text evidence="2 6">Belongs to the TGF-beta family.</text>
</comment>
<dbReference type="SMART" id="SM00204">
    <property type="entry name" value="TGFB"/>
    <property type="match status" value="1"/>
</dbReference>
<dbReference type="Proteomes" id="UP000663829">
    <property type="component" value="Unassembled WGS sequence"/>
</dbReference>